<evidence type="ECO:0000313" key="5">
    <source>
        <dbReference type="Proteomes" id="UP001327314"/>
    </source>
</evidence>
<evidence type="ECO:0000259" key="2">
    <source>
        <dbReference type="Pfam" id="PF07261"/>
    </source>
</evidence>
<organism evidence="4 5">
    <name type="scientific">Mycoplasmopsis cynos</name>
    <dbReference type="NCBI Taxonomy" id="171284"/>
    <lineage>
        <taxon>Bacteria</taxon>
        <taxon>Bacillati</taxon>
        <taxon>Mycoplasmatota</taxon>
        <taxon>Mycoplasmoidales</taxon>
        <taxon>Metamycoplasmataceae</taxon>
        <taxon>Mycoplasmopsis</taxon>
    </lineage>
</organism>
<proteinExistence type="inferred from homology"/>
<dbReference type="InterPro" id="IPR006343">
    <property type="entry name" value="DnaB/C_C"/>
</dbReference>
<evidence type="ECO:0000313" key="4">
    <source>
        <dbReference type="EMBL" id="WQQ19694.1"/>
    </source>
</evidence>
<name>A0ABD8AJ12_9BACT</name>
<dbReference type="EMBL" id="CP141046">
    <property type="protein sequence ID" value="WQQ19694.1"/>
    <property type="molecule type" value="Genomic_DNA"/>
</dbReference>
<dbReference type="Proteomes" id="UP001327314">
    <property type="component" value="Chromosome"/>
</dbReference>
<accession>A0ABD8AJ12</accession>
<dbReference type="Pfam" id="PF25888">
    <property type="entry name" value="WHD_DnaB"/>
    <property type="match status" value="1"/>
</dbReference>
<dbReference type="RefSeq" id="WP_322936040.1">
    <property type="nucleotide sequence ID" value="NZ_CP141041.1"/>
</dbReference>
<sequence length="328" mass="37976">MPKKLTLDFDYFAIRRASTISSADLINLRQLYGPIIGGLGVLLYEYLMDLSRNSDFANIPFNFSSLNLFLNSHEDDLNKSRKELEALGLINTFKDNKKAITVFVLQRPLTANEIIKNPFITKLLVKHIGQGNFEKLTRRTKAEIKPIFGSELEDVSSDFFTIYDETLKDSSNILKSFFIAQGNRKLLDAELKVIGKKNDIYTPLPVGNIKYSNDYQALIYLDSSSFIRQMLQRNENEIELLQLKKWLDINFESKTLNMIIFYAIKRRGDSWYKYVNSLISELNANNITNFDDVEKYLDGKFKSNVKTKPIYDEKTILKSQFLSPLKYD</sequence>
<dbReference type="Pfam" id="PF07261">
    <property type="entry name" value="DnaB_2"/>
    <property type="match status" value="1"/>
</dbReference>
<protein>
    <submittedName>
        <fullName evidence="4">DnaD domain protein</fullName>
    </submittedName>
</protein>
<feature type="domain" description="DnaB/C C-terminal" evidence="2">
    <location>
        <begin position="225"/>
        <end position="296"/>
    </location>
</feature>
<gene>
    <name evidence="4" type="ORF">RRG46_02485</name>
</gene>
<evidence type="ECO:0000259" key="3">
    <source>
        <dbReference type="Pfam" id="PF25888"/>
    </source>
</evidence>
<comment type="similarity">
    <text evidence="1">Belongs to the DnaB/DnaD family.</text>
</comment>
<dbReference type="AlphaFoldDB" id="A0ABD8AJ12"/>
<feature type="domain" description="Replicative helicase loading/DNA remodeling protein DnaB N-terminal winged helix" evidence="3">
    <location>
        <begin position="10"/>
        <end position="168"/>
    </location>
</feature>
<reference evidence="4 5" key="1">
    <citation type="submission" date="2023-12" db="EMBL/GenBank/DDBJ databases">
        <title>Hybrid Genome Assemblies of Mycoplasma cynos and Mycoplasma felis isolated from Dogs and Cats with Infectious Respiratory Disease.</title>
        <authorList>
            <person name="Framst I."/>
            <person name="Cai H."/>
            <person name="Ramesh P."/>
            <person name="Maboni G."/>
        </authorList>
    </citation>
    <scope>NUCLEOTIDE SEQUENCE [LARGE SCALE GENOMIC DNA]</scope>
    <source>
        <strain evidence="4 5">30510</strain>
    </source>
</reference>
<evidence type="ECO:0000256" key="1">
    <source>
        <dbReference type="ARBA" id="ARBA00093462"/>
    </source>
</evidence>
<dbReference type="InterPro" id="IPR058660">
    <property type="entry name" value="WHD_DnaB"/>
</dbReference>